<feature type="chain" id="PRO_5026910365" description="Tetrahaem cytochrome domain-containing protein" evidence="8">
    <location>
        <begin position="24"/>
        <end position="121"/>
    </location>
</feature>
<comment type="cofactor">
    <cofactor evidence="1">
        <name>heme c</name>
        <dbReference type="ChEBI" id="CHEBI:61717"/>
    </cofactor>
</comment>
<evidence type="ECO:0000313" key="11">
    <source>
        <dbReference type="Proteomes" id="UP000472580"/>
    </source>
</evidence>
<dbReference type="AlphaFoldDB" id="A0A6L6YKS3"/>
<evidence type="ECO:0000256" key="3">
    <source>
        <dbReference type="ARBA" id="ARBA00022448"/>
    </source>
</evidence>
<feature type="signal peptide" evidence="8">
    <location>
        <begin position="1"/>
        <end position="23"/>
    </location>
</feature>
<evidence type="ECO:0000313" key="10">
    <source>
        <dbReference type="EMBL" id="MVX57522.1"/>
    </source>
</evidence>
<keyword evidence="7" id="KW-0408">Iron</keyword>
<dbReference type="GO" id="GO:0046872">
    <property type="term" value="F:metal ion binding"/>
    <property type="evidence" value="ECO:0007669"/>
    <property type="project" value="UniProtKB-KW"/>
</dbReference>
<sequence>MKKTLLALASLAITSAFSLSVYAADAPAAPAAAQPKTLEQVHGAMWPKSVDGYVTKYQCMKCHGDYEKLGQMTSDLSPNPHKSHLGQVNCEDCHKPNLAKPVLMCNQCHNFTIRKIEKPAK</sequence>
<gene>
    <name evidence="10" type="ORF">E5987_09980</name>
</gene>
<evidence type="ECO:0000256" key="5">
    <source>
        <dbReference type="ARBA" id="ARBA00022723"/>
    </source>
</evidence>
<dbReference type="SUPFAM" id="SSF48695">
    <property type="entry name" value="Multiheme cytochromes"/>
    <property type="match status" value="1"/>
</dbReference>
<accession>A0A6L6YKS3</accession>
<keyword evidence="6" id="KW-0249">Electron transport</keyword>
<evidence type="ECO:0000256" key="7">
    <source>
        <dbReference type="ARBA" id="ARBA00023004"/>
    </source>
</evidence>
<keyword evidence="4" id="KW-0349">Heme</keyword>
<evidence type="ECO:0000256" key="4">
    <source>
        <dbReference type="ARBA" id="ARBA00022617"/>
    </source>
</evidence>
<comment type="caution">
    <text evidence="10">The sequence shown here is derived from an EMBL/GenBank/DDBJ whole genome shotgun (WGS) entry which is preliminary data.</text>
</comment>
<dbReference type="Pfam" id="PF14537">
    <property type="entry name" value="Cytochrom_c3_2"/>
    <property type="match status" value="1"/>
</dbReference>
<dbReference type="InterPro" id="IPR036280">
    <property type="entry name" value="Multihaem_cyt_sf"/>
</dbReference>
<dbReference type="Gene3D" id="1.10.1130.10">
    <property type="entry name" value="Flavocytochrome C3, Chain A"/>
    <property type="match status" value="1"/>
</dbReference>
<evidence type="ECO:0000256" key="1">
    <source>
        <dbReference type="ARBA" id="ARBA00001926"/>
    </source>
</evidence>
<comment type="subcellular location">
    <subcellularLocation>
        <location evidence="2">Cell envelope</location>
    </subcellularLocation>
</comment>
<keyword evidence="5" id="KW-0479">Metal-binding</keyword>
<dbReference type="GO" id="GO:0030313">
    <property type="term" value="C:cell envelope"/>
    <property type="evidence" value="ECO:0007669"/>
    <property type="project" value="UniProtKB-SubCell"/>
</dbReference>
<proteinExistence type="predicted"/>
<name>A0A6L6YKS3_9BURK</name>
<dbReference type="RefSeq" id="WP_160335942.1">
    <property type="nucleotide sequence ID" value="NZ_CALPCR010000029.1"/>
</dbReference>
<reference evidence="10 11" key="1">
    <citation type="submission" date="2019-12" db="EMBL/GenBank/DDBJ databases">
        <title>Microbes associate with the intestines of laboratory mice.</title>
        <authorList>
            <person name="Navarre W."/>
            <person name="Wong E."/>
        </authorList>
    </citation>
    <scope>NUCLEOTIDE SEQUENCE [LARGE SCALE GENOMIC DNA]</scope>
    <source>
        <strain evidence="10 11">NM82_D38</strain>
    </source>
</reference>
<dbReference type="EMBL" id="WSRP01000034">
    <property type="protein sequence ID" value="MVX57522.1"/>
    <property type="molecule type" value="Genomic_DNA"/>
</dbReference>
<keyword evidence="11" id="KW-1185">Reference proteome</keyword>
<evidence type="ECO:0000259" key="9">
    <source>
        <dbReference type="Pfam" id="PF14537"/>
    </source>
</evidence>
<evidence type="ECO:0000256" key="8">
    <source>
        <dbReference type="SAM" id="SignalP"/>
    </source>
</evidence>
<keyword evidence="3" id="KW-0813">Transport</keyword>
<dbReference type="InterPro" id="IPR012286">
    <property type="entry name" value="Tetrahaem_cytochrome"/>
</dbReference>
<organism evidence="10 11">
    <name type="scientific">Parasutterella muris</name>
    <dbReference type="NCBI Taxonomy" id="2565572"/>
    <lineage>
        <taxon>Bacteria</taxon>
        <taxon>Pseudomonadati</taxon>
        <taxon>Pseudomonadota</taxon>
        <taxon>Betaproteobacteria</taxon>
        <taxon>Burkholderiales</taxon>
        <taxon>Sutterellaceae</taxon>
        <taxon>Parasutterella</taxon>
    </lineage>
</organism>
<keyword evidence="8" id="KW-0732">Signal</keyword>
<dbReference type="Proteomes" id="UP000472580">
    <property type="component" value="Unassembled WGS sequence"/>
</dbReference>
<dbReference type="OrthoDB" id="9155395at2"/>
<protein>
    <recommendedName>
        <fullName evidence="9">Tetrahaem cytochrome domain-containing protein</fullName>
    </recommendedName>
</protein>
<evidence type="ECO:0000256" key="6">
    <source>
        <dbReference type="ARBA" id="ARBA00022982"/>
    </source>
</evidence>
<feature type="domain" description="Tetrahaem cytochrome" evidence="9">
    <location>
        <begin position="42"/>
        <end position="110"/>
    </location>
</feature>
<evidence type="ECO:0000256" key="2">
    <source>
        <dbReference type="ARBA" id="ARBA00004196"/>
    </source>
</evidence>